<dbReference type="PANTHER" id="PTHR43995">
    <property type="entry name" value="PRE-MRNA-PROCESSING FACTOR 19"/>
    <property type="match status" value="1"/>
</dbReference>
<dbReference type="Gene3D" id="2.130.10.10">
    <property type="entry name" value="YVTN repeat-like/Quinoprotein amine dehydrogenase"/>
    <property type="match status" value="1"/>
</dbReference>
<keyword evidence="2" id="KW-0833">Ubl conjugation pathway</keyword>
<accession>A0ABD1PN29</accession>
<comment type="function">
    <text evidence="2">Ubiquitin-protein ligase which is mainly involved pre-mRNA splicing and DNA repair. Required for pre-mRNA splicing as component of the spliceosome.</text>
</comment>
<keyword evidence="2" id="KW-0747">Spliceosome</keyword>
<keyword evidence="2" id="KW-0227">DNA damage</keyword>
<organism evidence="3 4">
    <name type="scientific">Abeliophyllum distichum</name>
    <dbReference type="NCBI Taxonomy" id="126358"/>
    <lineage>
        <taxon>Eukaryota</taxon>
        <taxon>Viridiplantae</taxon>
        <taxon>Streptophyta</taxon>
        <taxon>Embryophyta</taxon>
        <taxon>Tracheophyta</taxon>
        <taxon>Spermatophyta</taxon>
        <taxon>Magnoliopsida</taxon>
        <taxon>eudicotyledons</taxon>
        <taxon>Gunneridae</taxon>
        <taxon>Pentapetalae</taxon>
        <taxon>asterids</taxon>
        <taxon>lamiids</taxon>
        <taxon>Lamiales</taxon>
        <taxon>Oleaceae</taxon>
        <taxon>Forsythieae</taxon>
        <taxon>Abeliophyllum</taxon>
    </lineage>
</organism>
<sequence>MDIIAIAGVNTNAVVFDQTSGQILSTLSGHSKKVTSVKFVAEGELVVTGSADKTVRVWQGTENGNYDCRHILKDHTAEGCRNNHFVGTIRELIRIEGCFPALRNMYLNNNYFTGGIPAQLANLTNLEILFGQPIKVNWAYDSGQRGQIKPLQYFCWWSHP</sequence>
<keyword evidence="2" id="KW-0539">Nucleus</keyword>
<comment type="similarity">
    <text evidence="2">Belongs to the WD repeat PRP19 family.</text>
</comment>
<proteinExistence type="inferred from homology"/>
<dbReference type="PANTHER" id="PTHR43995:SF1">
    <property type="entry name" value="PRE-MRNA-PROCESSING FACTOR 19"/>
    <property type="match status" value="1"/>
</dbReference>
<dbReference type="EMBL" id="JBFOLK010000013">
    <property type="protein sequence ID" value="KAL2465312.1"/>
    <property type="molecule type" value="Genomic_DNA"/>
</dbReference>
<evidence type="ECO:0000313" key="4">
    <source>
        <dbReference type="Proteomes" id="UP001604336"/>
    </source>
</evidence>
<comment type="subunit">
    <text evidence="2">Homotetramer.</text>
</comment>
<dbReference type="InterPro" id="IPR015943">
    <property type="entry name" value="WD40/YVTN_repeat-like_dom_sf"/>
</dbReference>
<keyword evidence="2" id="KW-0508">mRNA splicing</keyword>
<dbReference type="SMART" id="SM00320">
    <property type="entry name" value="WD40"/>
    <property type="match status" value="1"/>
</dbReference>
<dbReference type="GO" id="GO:0006281">
    <property type="term" value="P:DNA repair"/>
    <property type="evidence" value="ECO:0007669"/>
    <property type="project" value="UniProtKB-KW"/>
</dbReference>
<dbReference type="GO" id="GO:0008380">
    <property type="term" value="P:RNA splicing"/>
    <property type="evidence" value="ECO:0007669"/>
    <property type="project" value="UniProtKB-KW"/>
</dbReference>
<keyword evidence="2" id="KW-0507">mRNA processing</keyword>
<protein>
    <recommendedName>
        <fullName evidence="2">Pre-mRNA-processing factor 19</fullName>
        <ecNumber evidence="2">2.3.2.27</ecNumber>
    </recommendedName>
</protein>
<comment type="subcellular location">
    <subcellularLocation>
        <location evidence="2">Nucleus</location>
    </subcellularLocation>
</comment>
<name>A0ABD1PN29_9LAMI</name>
<dbReference type="Gene3D" id="3.80.10.10">
    <property type="entry name" value="Ribonuclease Inhibitor"/>
    <property type="match status" value="1"/>
</dbReference>
<dbReference type="InterPro" id="IPR001680">
    <property type="entry name" value="WD40_rpt"/>
</dbReference>
<dbReference type="GO" id="GO:0070534">
    <property type="term" value="P:protein K63-linked ubiquitination"/>
    <property type="evidence" value="ECO:0007669"/>
    <property type="project" value="UniProtKB-UniRule"/>
</dbReference>
<evidence type="ECO:0000256" key="2">
    <source>
        <dbReference type="RuleBase" id="RU367101"/>
    </source>
</evidence>
<dbReference type="Pfam" id="PF00400">
    <property type="entry name" value="WD40"/>
    <property type="match status" value="1"/>
</dbReference>
<dbReference type="InterPro" id="IPR038959">
    <property type="entry name" value="Prp19"/>
</dbReference>
<feature type="repeat" description="WD" evidence="1">
    <location>
        <begin position="27"/>
        <end position="59"/>
    </location>
</feature>
<reference evidence="4" key="1">
    <citation type="submission" date="2024-07" db="EMBL/GenBank/DDBJ databases">
        <title>Two chromosome-level genome assemblies of Korean endemic species Abeliophyllum distichum and Forsythia ovata (Oleaceae).</title>
        <authorList>
            <person name="Jang H."/>
        </authorList>
    </citation>
    <scope>NUCLEOTIDE SEQUENCE [LARGE SCALE GENOMIC DNA]</scope>
</reference>
<dbReference type="SUPFAM" id="SSF50978">
    <property type="entry name" value="WD40 repeat-like"/>
    <property type="match status" value="1"/>
</dbReference>
<comment type="catalytic activity">
    <reaction evidence="2">
        <text>S-ubiquitinyl-[E2 ubiquitin-conjugating enzyme]-L-cysteine + [acceptor protein]-L-lysine = [E2 ubiquitin-conjugating enzyme]-L-cysteine + N(6)-ubiquitinyl-[acceptor protein]-L-lysine.</text>
        <dbReference type="EC" id="2.3.2.27"/>
    </reaction>
</comment>
<dbReference type="GO" id="GO:0006397">
    <property type="term" value="P:mRNA processing"/>
    <property type="evidence" value="ECO:0007669"/>
    <property type="project" value="UniProtKB-KW"/>
</dbReference>
<gene>
    <name evidence="3" type="ORF">Adt_41163</name>
</gene>
<keyword evidence="4" id="KW-1185">Reference proteome</keyword>
<dbReference type="PROSITE" id="PS50082">
    <property type="entry name" value="WD_REPEATS_2"/>
    <property type="match status" value="1"/>
</dbReference>
<dbReference type="GO" id="GO:0000974">
    <property type="term" value="C:Prp19 complex"/>
    <property type="evidence" value="ECO:0007669"/>
    <property type="project" value="UniProtKB-UniRule"/>
</dbReference>
<dbReference type="GO" id="GO:0005681">
    <property type="term" value="C:spliceosomal complex"/>
    <property type="evidence" value="ECO:0007669"/>
    <property type="project" value="UniProtKB-KW"/>
</dbReference>
<keyword evidence="1" id="KW-0853">WD repeat</keyword>
<comment type="caution">
    <text evidence="3">The sequence shown here is derived from an EMBL/GenBank/DDBJ whole genome shotgun (WGS) entry which is preliminary data.</text>
</comment>
<dbReference type="InterPro" id="IPR036322">
    <property type="entry name" value="WD40_repeat_dom_sf"/>
</dbReference>
<dbReference type="Proteomes" id="UP001604336">
    <property type="component" value="Unassembled WGS sequence"/>
</dbReference>
<keyword evidence="2" id="KW-0808">Transferase</keyword>
<dbReference type="AlphaFoldDB" id="A0ABD1PN29"/>
<dbReference type="InterPro" id="IPR032675">
    <property type="entry name" value="LRR_dom_sf"/>
</dbReference>
<evidence type="ECO:0000256" key="1">
    <source>
        <dbReference type="PROSITE-ProRule" id="PRU00221"/>
    </source>
</evidence>
<dbReference type="GO" id="GO:0061630">
    <property type="term" value="F:ubiquitin protein ligase activity"/>
    <property type="evidence" value="ECO:0007669"/>
    <property type="project" value="UniProtKB-UniRule"/>
</dbReference>
<dbReference type="PROSITE" id="PS50294">
    <property type="entry name" value="WD_REPEATS_REGION"/>
    <property type="match status" value="1"/>
</dbReference>
<dbReference type="SUPFAM" id="SSF52058">
    <property type="entry name" value="L domain-like"/>
    <property type="match status" value="1"/>
</dbReference>
<evidence type="ECO:0000313" key="3">
    <source>
        <dbReference type="EMBL" id="KAL2465312.1"/>
    </source>
</evidence>
<keyword evidence="2" id="KW-0234">DNA repair</keyword>
<dbReference type="EC" id="2.3.2.27" evidence="2"/>
<comment type="pathway">
    <text evidence="2">Protein modification; protein ubiquitination.</text>
</comment>